<keyword evidence="2" id="KW-1185">Reference proteome</keyword>
<evidence type="ECO:0000313" key="2">
    <source>
        <dbReference type="Proteomes" id="UP000182961"/>
    </source>
</evidence>
<gene>
    <name evidence="1" type="ORF">SAMN05444143_105138</name>
</gene>
<accession>A0A1I4VRX2</accession>
<organism evidence="1 2">
    <name type="scientific">Flavobacterium succinicans</name>
    <dbReference type="NCBI Taxonomy" id="29536"/>
    <lineage>
        <taxon>Bacteria</taxon>
        <taxon>Pseudomonadati</taxon>
        <taxon>Bacteroidota</taxon>
        <taxon>Flavobacteriia</taxon>
        <taxon>Flavobacteriales</taxon>
        <taxon>Flavobacteriaceae</taxon>
        <taxon>Flavobacterium</taxon>
    </lineage>
</organism>
<dbReference type="RefSeq" id="WP_024982260.1">
    <property type="nucleotide sequence ID" value="NZ_FOUT01000005.1"/>
</dbReference>
<protein>
    <submittedName>
        <fullName evidence="1">Uncharacterized protein</fullName>
    </submittedName>
</protein>
<name>A0A1I4VRX2_9FLAO</name>
<dbReference type="Proteomes" id="UP000182961">
    <property type="component" value="Unassembled WGS sequence"/>
</dbReference>
<proteinExistence type="predicted"/>
<dbReference type="AlphaFoldDB" id="A0A1I4VRX2"/>
<reference evidence="2" key="1">
    <citation type="submission" date="2016-10" db="EMBL/GenBank/DDBJ databases">
        <authorList>
            <person name="Varghese N."/>
            <person name="Submissions S."/>
        </authorList>
    </citation>
    <scope>NUCLEOTIDE SEQUENCE [LARGE SCALE GENOMIC DNA]</scope>
    <source>
        <strain evidence="2">DSM 4002</strain>
    </source>
</reference>
<dbReference type="EMBL" id="FOUT01000005">
    <property type="protein sequence ID" value="SFN03885.1"/>
    <property type="molecule type" value="Genomic_DNA"/>
</dbReference>
<sequence>MMANHYRSTIADVIQQFDNNRLPLSTYEAVAWVGLGKLDKNVTTIAWDNLPPDVKASTNAQLNFHNKHQRNRLQNLLETVFLCLKITKCGYCELIRNTYFYKPLTNNHFMKTNKQTN</sequence>
<evidence type="ECO:0000313" key="1">
    <source>
        <dbReference type="EMBL" id="SFN03885.1"/>
    </source>
</evidence>